<protein>
    <recommendedName>
        <fullName evidence="2">Trypsin-co-occurring domain-containing protein</fullName>
    </recommendedName>
</protein>
<dbReference type="EMBL" id="CP109135">
    <property type="protein sequence ID" value="WSD16344.1"/>
    <property type="molecule type" value="Genomic_DNA"/>
</dbReference>
<accession>A0ABZ1HE24</accession>
<evidence type="ECO:0000313" key="3">
    <source>
        <dbReference type="EMBL" id="WSD16344.1"/>
    </source>
</evidence>
<proteinExistence type="predicted"/>
<keyword evidence="4" id="KW-1185">Reference proteome</keyword>
<feature type="region of interest" description="Disordered" evidence="1">
    <location>
        <begin position="98"/>
        <end position="119"/>
    </location>
</feature>
<feature type="domain" description="Trypsin-co-occurring" evidence="2">
    <location>
        <begin position="15"/>
        <end position="91"/>
    </location>
</feature>
<reference evidence="3 4" key="1">
    <citation type="submission" date="2022-10" db="EMBL/GenBank/DDBJ databases">
        <title>The complete genomes of actinobacterial strains from the NBC collection.</title>
        <authorList>
            <person name="Joergensen T.S."/>
            <person name="Alvarez Arevalo M."/>
            <person name="Sterndorff E.B."/>
            <person name="Faurdal D."/>
            <person name="Vuksanovic O."/>
            <person name="Mourched A.-S."/>
            <person name="Charusanti P."/>
            <person name="Shaw S."/>
            <person name="Blin K."/>
            <person name="Weber T."/>
        </authorList>
    </citation>
    <scope>NUCLEOTIDE SEQUENCE [LARGE SCALE GENOMIC DNA]</scope>
    <source>
        <strain evidence="3 4">NBC 01752</strain>
    </source>
</reference>
<organism evidence="3 4">
    <name type="scientific">Streptomyces phaeochromogenes</name>
    <dbReference type="NCBI Taxonomy" id="1923"/>
    <lineage>
        <taxon>Bacteria</taxon>
        <taxon>Bacillati</taxon>
        <taxon>Actinomycetota</taxon>
        <taxon>Actinomycetes</taxon>
        <taxon>Kitasatosporales</taxon>
        <taxon>Streptomycetaceae</taxon>
        <taxon>Streptomyces</taxon>
        <taxon>Streptomyces phaeochromogenes group</taxon>
    </lineage>
</organism>
<evidence type="ECO:0000259" key="2">
    <source>
        <dbReference type="Pfam" id="PF19631"/>
    </source>
</evidence>
<dbReference type="Proteomes" id="UP001340816">
    <property type="component" value="Chromosome"/>
</dbReference>
<evidence type="ECO:0000313" key="4">
    <source>
        <dbReference type="Proteomes" id="UP001340816"/>
    </source>
</evidence>
<dbReference type="InterPro" id="IPR045608">
    <property type="entry name" value="Trypco2"/>
</dbReference>
<gene>
    <name evidence="3" type="ORF">OHB35_25600</name>
</gene>
<dbReference type="RefSeq" id="WP_326760027.1">
    <property type="nucleotide sequence ID" value="NZ_CP109135.1"/>
</dbReference>
<dbReference type="Pfam" id="PF19631">
    <property type="entry name" value="Trypco2"/>
    <property type="match status" value="1"/>
</dbReference>
<name>A0ABZ1HE24_STRPH</name>
<sequence length="119" mass="12716">MSSTAHTNGDAWDGIELKAAIETLHDQLARAADASSDREVRFEVGPIQMEFAFELRREAKGSGKLKAWVLEGGVDTSQATGRVHRVTFTLNARNAATGRPTLIGNSDRGSIDGITPPAP</sequence>
<evidence type="ECO:0000256" key="1">
    <source>
        <dbReference type="SAM" id="MobiDB-lite"/>
    </source>
</evidence>